<dbReference type="EMBL" id="NIRI02000042">
    <property type="protein sequence ID" value="KAG5452529.1"/>
    <property type="molecule type" value="Genomic_DNA"/>
</dbReference>
<name>A0A8T1MU42_CLOSI</name>
<sequence length="95" mass="10674">MTSWNSRYLGKLNLTDGTHLIMWSLSPNRSTDSSGQRIASSVWIQMDILRNLFSGETNSLRIYLDESRIVKDCLINPDGTGEPVPPKTNTFLSTL</sequence>
<reference evidence="1 2" key="1">
    <citation type="journal article" date="2018" name="Biotechnol. Adv.">
        <title>Improved genomic resources and new bioinformatic workflow for the carcinogenic parasite Clonorchis sinensis: Biotechnological implications.</title>
        <authorList>
            <person name="Wang D."/>
            <person name="Korhonen P.K."/>
            <person name="Gasser R.B."/>
            <person name="Young N.D."/>
        </authorList>
    </citation>
    <scope>NUCLEOTIDE SEQUENCE [LARGE SCALE GENOMIC DNA]</scope>
    <source>
        <strain evidence="1">Cs-k2</strain>
    </source>
</reference>
<evidence type="ECO:0000313" key="2">
    <source>
        <dbReference type="Proteomes" id="UP000286415"/>
    </source>
</evidence>
<evidence type="ECO:0000313" key="1">
    <source>
        <dbReference type="EMBL" id="KAG5452529.1"/>
    </source>
</evidence>
<accession>A0A8T1MU42</accession>
<dbReference type="OrthoDB" id="6075074at2759"/>
<proteinExistence type="predicted"/>
<protein>
    <submittedName>
        <fullName evidence="1">Uncharacterized protein</fullName>
    </submittedName>
</protein>
<keyword evidence="2" id="KW-1185">Reference proteome</keyword>
<organism evidence="1 2">
    <name type="scientific">Clonorchis sinensis</name>
    <name type="common">Chinese liver fluke</name>
    <dbReference type="NCBI Taxonomy" id="79923"/>
    <lineage>
        <taxon>Eukaryota</taxon>
        <taxon>Metazoa</taxon>
        <taxon>Spiralia</taxon>
        <taxon>Lophotrochozoa</taxon>
        <taxon>Platyhelminthes</taxon>
        <taxon>Trematoda</taxon>
        <taxon>Digenea</taxon>
        <taxon>Opisthorchiida</taxon>
        <taxon>Opisthorchiata</taxon>
        <taxon>Opisthorchiidae</taxon>
        <taxon>Clonorchis</taxon>
    </lineage>
</organism>
<dbReference type="Proteomes" id="UP000286415">
    <property type="component" value="Unassembled WGS sequence"/>
</dbReference>
<reference evidence="1 2" key="2">
    <citation type="journal article" date="2021" name="Genomics">
        <title>High-quality reference genome for Clonorchis sinensis.</title>
        <authorList>
            <person name="Young N.D."/>
            <person name="Stroehlein A.J."/>
            <person name="Kinkar L."/>
            <person name="Wang T."/>
            <person name="Sohn W.M."/>
            <person name="Chang B.C.H."/>
            <person name="Kaur P."/>
            <person name="Weisz D."/>
            <person name="Dudchenko O."/>
            <person name="Aiden E.L."/>
            <person name="Korhonen P.K."/>
            <person name="Gasser R.B."/>
        </authorList>
    </citation>
    <scope>NUCLEOTIDE SEQUENCE [LARGE SCALE GENOMIC DNA]</scope>
    <source>
        <strain evidence="1">Cs-k2</strain>
    </source>
</reference>
<comment type="caution">
    <text evidence="1">The sequence shown here is derived from an EMBL/GenBank/DDBJ whole genome shotgun (WGS) entry which is preliminary data.</text>
</comment>
<dbReference type="AlphaFoldDB" id="A0A8T1MU42"/>
<gene>
    <name evidence="1" type="ORF">CSKR_201726</name>
</gene>